<dbReference type="KEGG" id="phu:Phum_PHUM604490"/>
<organism>
    <name type="scientific">Pediculus humanus subsp. corporis</name>
    <name type="common">Body louse</name>
    <dbReference type="NCBI Taxonomy" id="121224"/>
    <lineage>
        <taxon>Eukaryota</taxon>
        <taxon>Metazoa</taxon>
        <taxon>Ecdysozoa</taxon>
        <taxon>Arthropoda</taxon>
        <taxon>Hexapoda</taxon>
        <taxon>Insecta</taxon>
        <taxon>Pterygota</taxon>
        <taxon>Neoptera</taxon>
        <taxon>Paraneoptera</taxon>
        <taxon>Psocodea</taxon>
        <taxon>Troctomorpha</taxon>
        <taxon>Phthiraptera</taxon>
        <taxon>Anoplura</taxon>
        <taxon>Pediculidae</taxon>
        <taxon>Pediculus</taxon>
    </lineage>
</organism>
<evidence type="ECO:0000256" key="10">
    <source>
        <dbReference type="SAM" id="MobiDB-lite"/>
    </source>
</evidence>
<accession>E0W3G2</accession>
<dbReference type="Gene3D" id="1.25.40.170">
    <property type="entry name" value="Smaug, PHAT domain"/>
    <property type="match status" value="1"/>
</dbReference>
<dbReference type="eggNOG" id="KOG3791">
    <property type="taxonomic scope" value="Eukaryota"/>
</dbReference>
<dbReference type="GO" id="GO:0000932">
    <property type="term" value="C:P-body"/>
    <property type="evidence" value="ECO:0007669"/>
    <property type="project" value="TreeGrafter"/>
</dbReference>
<dbReference type="FunCoup" id="E0W3G2">
    <property type="interactions" value="956"/>
</dbReference>
<dbReference type="InParanoid" id="E0W3G2"/>
<dbReference type="Pfam" id="PF09246">
    <property type="entry name" value="PHAT"/>
    <property type="match status" value="1"/>
</dbReference>
<dbReference type="CTD" id="8237047"/>
<comment type="subcellular location">
    <subcellularLocation>
        <location evidence="1">Cytoplasm</location>
    </subcellularLocation>
</comment>
<evidence type="ECO:0000256" key="1">
    <source>
        <dbReference type="ARBA" id="ARBA00004496"/>
    </source>
</evidence>
<reference evidence="12" key="1">
    <citation type="submission" date="2007-04" db="EMBL/GenBank/DDBJ databases">
        <title>Annotation of Pediculus humanus corporis strain USDA.</title>
        <authorList>
            <person name="Kirkness E."/>
            <person name="Hannick L."/>
            <person name="Hass B."/>
            <person name="Bruggner R."/>
            <person name="Lawson D."/>
            <person name="Bidwell S."/>
            <person name="Joardar V."/>
            <person name="Caler E."/>
            <person name="Walenz B."/>
            <person name="Inman J."/>
            <person name="Schobel S."/>
            <person name="Galinsky K."/>
            <person name="Amedeo P."/>
            <person name="Strausberg R."/>
        </authorList>
    </citation>
    <scope>NUCLEOTIDE SEQUENCE</scope>
    <source>
        <strain evidence="12">USDA</strain>
    </source>
</reference>
<dbReference type="InterPro" id="IPR037634">
    <property type="entry name" value="Smaug_SAM"/>
</dbReference>
<dbReference type="Pfam" id="PF00536">
    <property type="entry name" value="SAM_1"/>
    <property type="match status" value="1"/>
</dbReference>
<dbReference type="EnsemblMetazoa" id="PHUM604490-RA">
    <property type="protein sequence ID" value="PHUM604490-PA"/>
    <property type="gene ID" value="PHUM604490"/>
</dbReference>
<feature type="region of interest" description="Disordered" evidence="10">
    <location>
        <begin position="166"/>
        <end position="210"/>
    </location>
</feature>
<keyword evidence="8" id="KW-0810">Translation regulation</keyword>
<dbReference type="GO" id="GO:0003729">
    <property type="term" value="F:mRNA binding"/>
    <property type="evidence" value="ECO:0007669"/>
    <property type="project" value="TreeGrafter"/>
</dbReference>
<feature type="region of interest" description="Disordered" evidence="10">
    <location>
        <begin position="529"/>
        <end position="555"/>
    </location>
</feature>
<evidence type="ECO:0000313" key="13">
    <source>
        <dbReference type="EnsemblMetazoa" id="PHUM604490-PA"/>
    </source>
</evidence>
<dbReference type="EMBL" id="DS235882">
    <property type="protein sequence ID" value="EEB20168.1"/>
    <property type="molecule type" value="Genomic_DNA"/>
</dbReference>
<dbReference type="GeneID" id="8237047"/>
<gene>
    <name evidence="13" type="primary">8237047</name>
    <name evidence="12" type="ORF">Phum_PHUM604490</name>
</gene>
<evidence type="ECO:0000256" key="4">
    <source>
        <dbReference type="ARBA" id="ARBA00022473"/>
    </source>
</evidence>
<evidence type="ECO:0000259" key="11">
    <source>
        <dbReference type="SMART" id="SM00454"/>
    </source>
</evidence>
<evidence type="ECO:0000256" key="3">
    <source>
        <dbReference type="ARBA" id="ARBA00018651"/>
    </source>
</evidence>
<feature type="region of interest" description="Disordered" evidence="10">
    <location>
        <begin position="232"/>
        <end position="271"/>
    </location>
</feature>
<dbReference type="InterPro" id="IPR013761">
    <property type="entry name" value="SAM/pointed_sf"/>
</dbReference>
<reference evidence="13" key="3">
    <citation type="submission" date="2020-05" db="UniProtKB">
        <authorList>
            <consortium name="EnsemblMetazoa"/>
        </authorList>
    </citation>
    <scope>IDENTIFICATION</scope>
    <source>
        <strain evidence="13">USDA</strain>
    </source>
</reference>
<keyword evidence="14" id="KW-1185">Reference proteome</keyword>
<comment type="similarity">
    <text evidence="2">Belongs to the SMAUG family.</text>
</comment>
<keyword evidence="4" id="KW-0217">Developmental protein</keyword>
<evidence type="ECO:0000256" key="8">
    <source>
        <dbReference type="ARBA" id="ARBA00022845"/>
    </source>
</evidence>
<proteinExistence type="inferred from homology"/>
<dbReference type="InterPro" id="IPR015327">
    <property type="entry name" value="PHAT_dom"/>
</dbReference>
<dbReference type="Gene3D" id="1.10.150.50">
    <property type="entry name" value="Transcription Factor, Ets-1"/>
    <property type="match status" value="1"/>
</dbReference>
<dbReference type="OMA" id="YEQMMAM"/>
<keyword evidence="9" id="KW-0694">RNA-binding</keyword>
<protein>
    <recommendedName>
        <fullName evidence="3">Protein Smaug</fullName>
    </recommendedName>
</protein>
<dbReference type="CDD" id="cd09557">
    <property type="entry name" value="SAM_Smaug"/>
    <property type="match status" value="1"/>
</dbReference>
<dbReference type="InterPro" id="IPR058599">
    <property type="entry name" value="PHAT_Smg/ZCCHC2-like"/>
</dbReference>
<feature type="compositionally biased region" description="Low complexity" evidence="10">
    <location>
        <begin position="464"/>
        <end position="478"/>
    </location>
</feature>
<dbReference type="InterPro" id="IPR050897">
    <property type="entry name" value="SMAUG/VTS1_RNA-bind"/>
</dbReference>
<dbReference type="PANTHER" id="PTHR12515">
    <property type="entry name" value="STERILE ALPHA MOTIF DOMAIN CONTAINING PROTEIN 4-RELATED"/>
    <property type="match status" value="1"/>
</dbReference>
<dbReference type="STRING" id="121224.E0W3G2"/>
<name>E0W3G2_PEDHC</name>
<dbReference type="InterPro" id="IPR037093">
    <property type="entry name" value="PHAT_dom_sf"/>
</dbReference>
<evidence type="ECO:0000256" key="5">
    <source>
        <dbReference type="ARBA" id="ARBA00022490"/>
    </source>
</evidence>
<evidence type="ECO:0000256" key="9">
    <source>
        <dbReference type="ARBA" id="ARBA00022884"/>
    </source>
</evidence>
<sequence>MFHEQVSAISQWFTEWTEAEQMVLLYSLLKRLSTLQIKFLSRVVDQHLTDCAELQMLEQQANNPAFITNLLSKGKDMTINQLLIYLPLLRPDNIEAKSRYLAIIPSVLSHSVETGDHLPEAKQLISYSLIHPAILNEDRKQLTPWVQILKARFNLLSSSSILPLSESPNSWGNQQQRLSKEPAANATHCNPPPPPQQQVRVRRSNSLTPPVSLCQSTELWTSQDDLCAKQKPRSFSLSSEHGPPLSPQSSQASSGSGSETQLDETKSFTSDIPGMRDVGTWLKALRLHKYIWLFAQLSYDEMLALTEEKLEAAGVTKGARHKIILSIRKLKDRYNTLCQMEEEVIHGTNLMNVLEELKTMLGSPIKPTPVTTDINETDQNKTEIDDIPSQFTKVLGKVCTYLIINGGREEDAVRLATWLLERCLAHESFVPFRRRLETWRLQVHALWQHTHHRQKWHHGQAHFSNSNSSTLTDSRSLRRSSTSYQNRGLYLLPPTPYQPSFNNPQLPSTTLNQFGLSHLASPTNIMSHNNMASLSSPSQTSTAHQNESQSATIGVERCRQTTISDKQSDSDINSKLEDLCLSMAEHFLEGVS</sequence>
<dbReference type="VEuPathDB" id="VectorBase:PHUM604490"/>
<evidence type="ECO:0000313" key="12">
    <source>
        <dbReference type="EMBL" id="EEB20168.1"/>
    </source>
</evidence>
<feature type="compositionally biased region" description="Polar residues" evidence="10">
    <location>
        <begin position="529"/>
        <end position="552"/>
    </location>
</feature>
<feature type="domain" description="SAM" evidence="11">
    <location>
        <begin position="270"/>
        <end position="333"/>
    </location>
</feature>
<evidence type="ECO:0000256" key="6">
    <source>
        <dbReference type="ARBA" id="ARBA00022491"/>
    </source>
</evidence>
<dbReference type="AlphaFoldDB" id="E0W3G2"/>
<dbReference type="Pfam" id="PF26034">
    <property type="entry name" value="PHAT_SMAUG"/>
    <property type="match status" value="1"/>
</dbReference>
<dbReference type="GO" id="GO:0030371">
    <property type="term" value="F:translation repressor activity"/>
    <property type="evidence" value="ECO:0007669"/>
    <property type="project" value="InterPro"/>
</dbReference>
<keyword evidence="7" id="KW-0597">Phosphoprotein</keyword>
<feature type="region of interest" description="Disordered" evidence="10">
    <location>
        <begin position="457"/>
        <end position="478"/>
    </location>
</feature>
<dbReference type="InterPro" id="IPR001660">
    <property type="entry name" value="SAM"/>
</dbReference>
<dbReference type="HOGENOM" id="CLU_016365_0_1_1"/>
<dbReference type="SUPFAM" id="SSF47769">
    <property type="entry name" value="SAM/Pointed domain"/>
    <property type="match status" value="1"/>
</dbReference>
<dbReference type="EMBL" id="AAZO01007393">
    <property type="status" value="NOT_ANNOTATED_CDS"/>
    <property type="molecule type" value="Genomic_DNA"/>
</dbReference>
<reference evidence="12" key="2">
    <citation type="submission" date="2007-04" db="EMBL/GenBank/DDBJ databases">
        <title>The genome of the human body louse.</title>
        <authorList>
            <consortium name="The Human Body Louse Genome Consortium"/>
            <person name="Kirkness E."/>
            <person name="Walenz B."/>
            <person name="Hass B."/>
            <person name="Bruggner R."/>
            <person name="Strausberg R."/>
        </authorList>
    </citation>
    <scope>NUCLEOTIDE SEQUENCE</scope>
    <source>
        <strain evidence="12">USDA</strain>
    </source>
</reference>
<evidence type="ECO:0000256" key="2">
    <source>
        <dbReference type="ARBA" id="ARBA00008232"/>
    </source>
</evidence>
<dbReference type="Proteomes" id="UP000009046">
    <property type="component" value="Unassembled WGS sequence"/>
</dbReference>
<feature type="compositionally biased region" description="Low complexity" evidence="10">
    <location>
        <begin position="247"/>
        <end position="258"/>
    </location>
</feature>
<dbReference type="GO" id="GO:0006355">
    <property type="term" value="P:regulation of DNA-templated transcription"/>
    <property type="evidence" value="ECO:0007669"/>
    <property type="project" value="InterPro"/>
</dbReference>
<dbReference type="PANTHER" id="PTHR12515:SF5">
    <property type="entry name" value="PROTEIN SMAUG"/>
    <property type="match status" value="1"/>
</dbReference>
<keyword evidence="6" id="KW-0678">Repressor</keyword>
<evidence type="ECO:0000256" key="7">
    <source>
        <dbReference type="ARBA" id="ARBA00022553"/>
    </source>
</evidence>
<evidence type="ECO:0000313" key="14">
    <source>
        <dbReference type="Proteomes" id="UP000009046"/>
    </source>
</evidence>
<dbReference type="GO" id="GO:0000289">
    <property type="term" value="P:nuclear-transcribed mRNA poly(A) tail shortening"/>
    <property type="evidence" value="ECO:0007669"/>
    <property type="project" value="TreeGrafter"/>
</dbReference>
<dbReference type="SMART" id="SM00454">
    <property type="entry name" value="SAM"/>
    <property type="match status" value="1"/>
</dbReference>
<keyword evidence="5" id="KW-0963">Cytoplasm</keyword>
<dbReference type="OrthoDB" id="2155283at2759"/>
<dbReference type="RefSeq" id="XP_002432906.1">
    <property type="nucleotide sequence ID" value="XM_002432861.1"/>
</dbReference>